<evidence type="ECO:0000256" key="1">
    <source>
        <dbReference type="ARBA" id="ARBA00033696"/>
    </source>
</evidence>
<dbReference type="GO" id="GO:0033857">
    <property type="term" value="F:5-diphosphoinositol pentakisphosphate 1-kinase activity"/>
    <property type="evidence" value="ECO:0007669"/>
    <property type="project" value="TreeGrafter"/>
</dbReference>
<keyword evidence="4" id="KW-1185">Reference proteome</keyword>
<gene>
    <name evidence="3" type="ORF">ZIOFF_070118</name>
</gene>
<dbReference type="InterPro" id="IPR037446">
    <property type="entry name" value="His_Pase_VIP1"/>
</dbReference>
<reference evidence="3 4" key="1">
    <citation type="submission" date="2020-08" db="EMBL/GenBank/DDBJ databases">
        <title>Plant Genome Project.</title>
        <authorList>
            <person name="Zhang R.-G."/>
        </authorList>
    </citation>
    <scope>NUCLEOTIDE SEQUENCE [LARGE SCALE GENOMIC DNA]</scope>
    <source>
        <tissue evidence="3">Rhizome</tissue>
    </source>
</reference>
<dbReference type="GO" id="GO:0032958">
    <property type="term" value="P:inositol phosphate biosynthetic process"/>
    <property type="evidence" value="ECO:0007669"/>
    <property type="project" value="TreeGrafter"/>
</dbReference>
<comment type="catalytic activity">
    <reaction evidence="2">
        <text>1D-myo-inositol hexakisphosphate + ATP = 1-diphospho-1D-myo-inositol 2,3,4,5,6-pentakisphosphate + ADP</text>
        <dbReference type="Rhea" id="RHEA:37459"/>
        <dbReference type="ChEBI" id="CHEBI:30616"/>
        <dbReference type="ChEBI" id="CHEBI:58130"/>
        <dbReference type="ChEBI" id="CHEBI:74946"/>
        <dbReference type="ChEBI" id="CHEBI:456216"/>
        <dbReference type="EC" id="2.7.4.24"/>
    </reaction>
    <physiologicalReaction direction="left-to-right" evidence="2">
        <dbReference type="Rhea" id="RHEA:37460"/>
    </physiologicalReaction>
</comment>
<dbReference type="Proteomes" id="UP000734854">
    <property type="component" value="Unassembled WGS sequence"/>
</dbReference>
<organism evidence="3 4">
    <name type="scientific">Zingiber officinale</name>
    <name type="common">Ginger</name>
    <name type="synonym">Amomum zingiber</name>
    <dbReference type="NCBI Taxonomy" id="94328"/>
    <lineage>
        <taxon>Eukaryota</taxon>
        <taxon>Viridiplantae</taxon>
        <taxon>Streptophyta</taxon>
        <taxon>Embryophyta</taxon>
        <taxon>Tracheophyta</taxon>
        <taxon>Spermatophyta</taxon>
        <taxon>Magnoliopsida</taxon>
        <taxon>Liliopsida</taxon>
        <taxon>Zingiberales</taxon>
        <taxon>Zingiberaceae</taxon>
        <taxon>Zingiber</taxon>
    </lineage>
</organism>
<proteinExistence type="predicted"/>
<dbReference type="Gene3D" id="3.30.470.20">
    <property type="entry name" value="ATP-grasp fold, B domain"/>
    <property type="match status" value="1"/>
</dbReference>
<comment type="catalytic activity">
    <reaction evidence="1">
        <text>5-diphospho-1D-myo-inositol 1,2,3,4,6-pentakisphosphate + ATP + H(+) = 1,5-bis(diphospho)-1D-myo-inositol 2,3,4,6-tetrakisphosphate + ADP</text>
        <dbReference type="Rhea" id="RHEA:10276"/>
        <dbReference type="ChEBI" id="CHEBI:15378"/>
        <dbReference type="ChEBI" id="CHEBI:30616"/>
        <dbReference type="ChEBI" id="CHEBI:58628"/>
        <dbReference type="ChEBI" id="CHEBI:77983"/>
        <dbReference type="ChEBI" id="CHEBI:456216"/>
        <dbReference type="EC" id="2.7.4.24"/>
    </reaction>
    <physiologicalReaction direction="left-to-right" evidence="1">
        <dbReference type="Rhea" id="RHEA:10277"/>
    </physiologicalReaction>
</comment>
<dbReference type="PANTHER" id="PTHR12750">
    <property type="entry name" value="DIPHOSPHOINOSITOL PENTAKISPHOSPHATE KINASE"/>
    <property type="match status" value="1"/>
</dbReference>
<accession>A0A8J5CEL0</accession>
<dbReference type="PANTHER" id="PTHR12750:SF9">
    <property type="entry name" value="INOSITOL HEXAKISPHOSPHATE AND DIPHOSPHOINOSITOL-PENTAKISPHOSPHATE KINASE"/>
    <property type="match status" value="1"/>
</dbReference>
<sequence length="184" mass="21063">MQDQIPLRRAIDRSILEERGALGSAGRGGEGHESGFGRAHLMYIDNGLADGVSVVRDMDGGIGNTLNCNHPVVMELILDSLRHWYMMTIYLTGVSVERLGIDNWNVKRLQKKKSVCGEFTGDSVYDEEALNEHLLHDRGKVYEQLEVFGIPIPNYALVNREYPYQELEYFIEEEDYIEVHVKRF</sequence>
<name>A0A8J5CEL0_ZINOF</name>
<evidence type="ECO:0000313" key="4">
    <source>
        <dbReference type="Proteomes" id="UP000734854"/>
    </source>
</evidence>
<protein>
    <submittedName>
        <fullName evidence="3">Uncharacterized protein</fullName>
    </submittedName>
</protein>
<evidence type="ECO:0000313" key="3">
    <source>
        <dbReference type="EMBL" id="KAG6472644.1"/>
    </source>
</evidence>
<dbReference type="GO" id="GO:0000828">
    <property type="term" value="F:inositol hexakisphosphate kinase activity"/>
    <property type="evidence" value="ECO:0007669"/>
    <property type="project" value="TreeGrafter"/>
</dbReference>
<dbReference type="GO" id="GO:0006020">
    <property type="term" value="P:inositol metabolic process"/>
    <property type="evidence" value="ECO:0007669"/>
    <property type="project" value="TreeGrafter"/>
</dbReference>
<dbReference type="AlphaFoldDB" id="A0A8J5CEL0"/>
<comment type="caution">
    <text evidence="3">The sequence shown here is derived from an EMBL/GenBank/DDBJ whole genome shotgun (WGS) entry which is preliminary data.</text>
</comment>
<dbReference type="EMBL" id="JACMSC010000020">
    <property type="protein sequence ID" value="KAG6472644.1"/>
    <property type="molecule type" value="Genomic_DNA"/>
</dbReference>
<evidence type="ECO:0000256" key="2">
    <source>
        <dbReference type="ARBA" id="ARBA00034629"/>
    </source>
</evidence>